<keyword evidence="4 7" id="KW-0274">FAD</keyword>
<evidence type="ECO:0000256" key="4">
    <source>
        <dbReference type="ARBA" id="ARBA00022827"/>
    </source>
</evidence>
<evidence type="ECO:0000256" key="8">
    <source>
        <dbReference type="SAM" id="Phobius"/>
    </source>
</evidence>
<keyword evidence="3" id="KW-0285">Flavoprotein</keyword>
<dbReference type="OrthoDB" id="269227at2759"/>
<feature type="domain" description="Glucose-methanol-choline oxidoreductase N-terminal" evidence="9">
    <location>
        <begin position="309"/>
        <end position="323"/>
    </location>
</feature>
<keyword evidence="8" id="KW-0812">Transmembrane</keyword>
<accession>A0A8H4VXX8</accession>
<comment type="similarity">
    <text evidence="2">Belongs to the GMC oxidoreductase family.</text>
</comment>
<name>A0A8H4VXX8_9HELO</name>
<dbReference type="PROSITE" id="PS00624">
    <property type="entry name" value="GMC_OXRED_2"/>
    <property type="match status" value="1"/>
</dbReference>
<keyword evidence="8" id="KW-0472">Membrane</keyword>
<gene>
    <name evidence="10" type="ORF">G7Y89_g11852</name>
</gene>
<dbReference type="SUPFAM" id="SSF51905">
    <property type="entry name" value="FAD/NAD(P)-binding domain"/>
    <property type="match status" value="1"/>
</dbReference>
<dbReference type="Gene3D" id="4.10.450.10">
    <property type="entry name" value="Glucose Oxidase, domain 2"/>
    <property type="match status" value="1"/>
</dbReference>
<dbReference type="InterPro" id="IPR036188">
    <property type="entry name" value="FAD/NAD-bd_sf"/>
</dbReference>
<evidence type="ECO:0000256" key="2">
    <source>
        <dbReference type="ARBA" id="ARBA00010790"/>
    </source>
</evidence>
<dbReference type="Pfam" id="PF05199">
    <property type="entry name" value="GMC_oxred_C"/>
    <property type="match status" value="1"/>
</dbReference>
<dbReference type="InterPro" id="IPR000172">
    <property type="entry name" value="GMC_OxRdtase_N"/>
</dbReference>
<evidence type="ECO:0000256" key="5">
    <source>
        <dbReference type="ARBA" id="ARBA00023002"/>
    </source>
</evidence>
<evidence type="ECO:0000256" key="1">
    <source>
        <dbReference type="ARBA" id="ARBA00001974"/>
    </source>
</evidence>
<dbReference type="GO" id="GO:0050660">
    <property type="term" value="F:flavin adenine dinucleotide binding"/>
    <property type="evidence" value="ECO:0007669"/>
    <property type="project" value="InterPro"/>
</dbReference>
<dbReference type="Proteomes" id="UP000566819">
    <property type="component" value="Unassembled WGS sequence"/>
</dbReference>
<dbReference type="InterPro" id="IPR007867">
    <property type="entry name" value="GMC_OxRtase_C"/>
</dbReference>
<dbReference type="SUPFAM" id="SSF54373">
    <property type="entry name" value="FAD-linked reductases, C-terminal domain"/>
    <property type="match status" value="1"/>
</dbReference>
<dbReference type="EMBL" id="JAAMPI010001178">
    <property type="protein sequence ID" value="KAF4626307.1"/>
    <property type="molecule type" value="Genomic_DNA"/>
</dbReference>
<reference evidence="10 11" key="1">
    <citation type="submission" date="2020-03" db="EMBL/GenBank/DDBJ databases">
        <title>Draft Genome Sequence of Cudoniella acicularis.</title>
        <authorList>
            <person name="Buettner E."/>
            <person name="Kellner H."/>
        </authorList>
    </citation>
    <scope>NUCLEOTIDE SEQUENCE [LARGE SCALE GENOMIC DNA]</scope>
    <source>
        <strain evidence="10 11">DSM 108380</strain>
    </source>
</reference>
<keyword evidence="5" id="KW-0560">Oxidoreductase</keyword>
<dbReference type="PANTHER" id="PTHR11552:SF201">
    <property type="entry name" value="GLUCOSE-METHANOL-CHOLINE OXIDOREDUCTASE N-TERMINAL DOMAIN-CONTAINING PROTEIN"/>
    <property type="match status" value="1"/>
</dbReference>
<dbReference type="InterPro" id="IPR012132">
    <property type="entry name" value="GMC_OxRdtase"/>
</dbReference>
<feature type="active site" description="Proton donor" evidence="6">
    <location>
        <position position="538"/>
    </location>
</feature>
<dbReference type="InterPro" id="IPR027424">
    <property type="entry name" value="Glucose_Oxidase_domain_2"/>
</dbReference>
<feature type="active site" description="Proton acceptor" evidence="6">
    <location>
        <position position="581"/>
    </location>
</feature>
<dbReference type="PANTHER" id="PTHR11552">
    <property type="entry name" value="GLUCOSE-METHANOL-CHOLINE GMC OXIDOREDUCTASE"/>
    <property type="match status" value="1"/>
</dbReference>
<comment type="cofactor">
    <cofactor evidence="1 7">
        <name>FAD</name>
        <dbReference type="ChEBI" id="CHEBI:57692"/>
    </cofactor>
</comment>
<sequence length="613" mass="65783">MSSINVLPELNRRYSTFIHHFIIAPSFSFLSIATLLATSQALTYDYVIIGGGTSSLVVAHRLSELPNVTVAVIEAGASVVYNINVTDVGGYGNAFGTAIDWAYQSTNQTSGGGWVQTLRAGKAVGGTRMAYARAEDVQVDVWQTLGNDGWNWTTLLPYYMKSEQFQTPKPFQIADGITYNPAFHGTSEPLKVGYLNGIINGTVGPTFNETMTSVGVTWNNDMNGGIMAGFLSPPRTIDQAANIREDAGRAYYWPIVNRTNLVLYQNTYASKLVWKSCCDDVVANGVEVVTSNGTTTTISANKEVTTSAGALRSSLILELSGIGNPDILEKYNIPVAVDLPTVGENLQDQTNKGLIFGDVNTVTGSDGFIAYLTVEDLFPGNLTSLATSVQSSLSSYAIKVANASNNVVSANDLLTLFKLQYDLIFNTTTPLLELFITASGSVFDFEYWSLLPFSRGNIHITSANASAAASINPNYFMLDFDTDVQVTGAKFVRKAMGTQPLNGQNTGETSPGLHALPANATDAQIATFVKNGFRSNFHPVGTTAMMAREMGGVVDSRLKVYGTKNVRVVDAGVLPFQVCGHLTSTLYAVAEKAADLIKTEDGEDSPYALSIVI</sequence>
<dbReference type="PIRSF" id="PIRSF000137">
    <property type="entry name" value="Alcohol_oxidase"/>
    <property type="match status" value="1"/>
</dbReference>
<comment type="caution">
    <text evidence="10">The sequence shown here is derived from an EMBL/GenBank/DDBJ whole genome shotgun (WGS) entry which is preliminary data.</text>
</comment>
<keyword evidence="11" id="KW-1185">Reference proteome</keyword>
<evidence type="ECO:0000313" key="11">
    <source>
        <dbReference type="Proteomes" id="UP000566819"/>
    </source>
</evidence>
<dbReference type="Pfam" id="PF00732">
    <property type="entry name" value="GMC_oxred_N"/>
    <property type="match status" value="1"/>
</dbReference>
<dbReference type="AlphaFoldDB" id="A0A8H4VXX8"/>
<protein>
    <recommendedName>
        <fullName evidence="9">Glucose-methanol-choline oxidoreductase N-terminal domain-containing protein</fullName>
    </recommendedName>
</protein>
<feature type="binding site" evidence="7">
    <location>
        <begin position="53"/>
        <end position="54"/>
    </location>
    <ligand>
        <name>FAD</name>
        <dbReference type="ChEBI" id="CHEBI:57692"/>
    </ligand>
</feature>
<evidence type="ECO:0000256" key="7">
    <source>
        <dbReference type="PIRSR" id="PIRSR000137-2"/>
    </source>
</evidence>
<dbReference type="Gene3D" id="3.30.560.10">
    <property type="entry name" value="Glucose Oxidase, domain 3"/>
    <property type="match status" value="1"/>
</dbReference>
<keyword evidence="8" id="KW-1133">Transmembrane helix</keyword>
<feature type="binding site" evidence="7">
    <location>
        <position position="127"/>
    </location>
    <ligand>
        <name>FAD</name>
        <dbReference type="ChEBI" id="CHEBI:57692"/>
    </ligand>
</feature>
<dbReference type="Gene3D" id="3.50.50.60">
    <property type="entry name" value="FAD/NAD(P)-binding domain"/>
    <property type="match status" value="1"/>
</dbReference>
<evidence type="ECO:0000313" key="10">
    <source>
        <dbReference type="EMBL" id="KAF4626307.1"/>
    </source>
</evidence>
<evidence type="ECO:0000259" key="9">
    <source>
        <dbReference type="PROSITE" id="PS00624"/>
    </source>
</evidence>
<feature type="transmembrane region" description="Helical" evidence="8">
    <location>
        <begin position="21"/>
        <end position="42"/>
    </location>
</feature>
<evidence type="ECO:0000256" key="3">
    <source>
        <dbReference type="ARBA" id="ARBA00022630"/>
    </source>
</evidence>
<organism evidence="10 11">
    <name type="scientific">Cudoniella acicularis</name>
    <dbReference type="NCBI Taxonomy" id="354080"/>
    <lineage>
        <taxon>Eukaryota</taxon>
        <taxon>Fungi</taxon>
        <taxon>Dikarya</taxon>
        <taxon>Ascomycota</taxon>
        <taxon>Pezizomycotina</taxon>
        <taxon>Leotiomycetes</taxon>
        <taxon>Helotiales</taxon>
        <taxon>Tricladiaceae</taxon>
        <taxon>Cudoniella</taxon>
    </lineage>
</organism>
<dbReference type="GO" id="GO:0016614">
    <property type="term" value="F:oxidoreductase activity, acting on CH-OH group of donors"/>
    <property type="evidence" value="ECO:0007669"/>
    <property type="project" value="InterPro"/>
</dbReference>
<evidence type="ECO:0000256" key="6">
    <source>
        <dbReference type="PIRSR" id="PIRSR000137-1"/>
    </source>
</evidence>
<proteinExistence type="inferred from homology"/>